<sequence>MPEGETTCVSSVRHAPCSRGWLRVLVLLLALLVPGAPVQAHAMPPVPAGEFVEYDVLDTALRPPARAVHRTVVPLRPAPRPETCPGVPADRRPLPASPRPPSVWPALRSVVLRC</sequence>
<proteinExistence type="predicted"/>
<keyword evidence="3" id="KW-1185">Reference proteome</keyword>
<evidence type="ECO:0000256" key="1">
    <source>
        <dbReference type="SAM" id="MobiDB-lite"/>
    </source>
</evidence>
<accession>B5HU70</accession>
<feature type="region of interest" description="Disordered" evidence="1">
    <location>
        <begin position="77"/>
        <end position="101"/>
    </location>
</feature>
<organism evidence="2 3">
    <name type="scientific">Streptomyces sviceus (strain ATCC 29083 / DSM 924 / JCM 4929 / NBRC 13980 / NCIMB 11184 / NRRL 5439 / UC 5370)</name>
    <dbReference type="NCBI Taxonomy" id="463191"/>
    <lineage>
        <taxon>Bacteria</taxon>
        <taxon>Bacillati</taxon>
        <taxon>Actinomycetota</taxon>
        <taxon>Actinomycetes</taxon>
        <taxon>Kitasatosporales</taxon>
        <taxon>Streptomycetaceae</taxon>
        <taxon>Streptomyces</taxon>
    </lineage>
</organism>
<name>B5HU70_STRX2</name>
<dbReference type="EMBL" id="CM000951">
    <property type="protein sequence ID" value="EDY56375.1"/>
    <property type="molecule type" value="Genomic_DNA"/>
</dbReference>
<evidence type="ECO:0000313" key="2">
    <source>
        <dbReference type="EMBL" id="EDY56375.1"/>
    </source>
</evidence>
<evidence type="ECO:0000313" key="3">
    <source>
        <dbReference type="Proteomes" id="UP000002785"/>
    </source>
</evidence>
<dbReference type="eggNOG" id="ENOG5032CXA">
    <property type="taxonomic scope" value="Bacteria"/>
</dbReference>
<dbReference type="AlphaFoldDB" id="B5HU70"/>
<reference evidence="2" key="1">
    <citation type="submission" date="2009-10" db="EMBL/GenBank/DDBJ databases">
        <title>The genome sequence of Streptomyces sviceus strain ATCC 29083.</title>
        <authorList>
            <consortium name="The Broad Institute Genome Sequencing Platform"/>
            <consortium name="Broad Institute Microbial Sequencing Center"/>
            <person name="Fischbach M."/>
            <person name="Godfrey P."/>
            <person name="Ward D."/>
            <person name="Young S."/>
            <person name="Zeng Q."/>
            <person name="Koehrsen M."/>
            <person name="Alvarado L."/>
            <person name="Berlin A.M."/>
            <person name="Bochicchio J."/>
            <person name="Borenstein D."/>
            <person name="Chapman S.B."/>
            <person name="Chen Z."/>
            <person name="Engels R."/>
            <person name="Freedman E."/>
            <person name="Gellesch M."/>
            <person name="Goldberg J."/>
            <person name="Griggs A."/>
            <person name="Gujja S."/>
            <person name="Heilman E.R."/>
            <person name="Heiman D.I."/>
            <person name="Hepburn T.A."/>
            <person name="Howarth C."/>
            <person name="Jen D."/>
            <person name="Larson L."/>
            <person name="Lewis B."/>
            <person name="Mehta T."/>
            <person name="Park D."/>
            <person name="Pearson M."/>
            <person name="Richards J."/>
            <person name="Roberts A."/>
            <person name="Saif S."/>
            <person name="Shea T.D."/>
            <person name="Shenoy N."/>
            <person name="Sisk P."/>
            <person name="Stolte C."/>
            <person name="Sykes S.N."/>
            <person name="Thomson T."/>
            <person name="Walk T."/>
            <person name="White J."/>
            <person name="Yandava C."/>
            <person name="Straight P."/>
            <person name="Clardy J."/>
            <person name="Hung D."/>
            <person name="Kolter R."/>
            <person name="Mekalanos J."/>
            <person name="Walker S."/>
            <person name="Walsh C.T."/>
            <person name="Wieland-Brown L.C."/>
            <person name="Haas B."/>
            <person name="Nusbaum C."/>
            <person name="Birren B."/>
        </authorList>
    </citation>
    <scope>NUCLEOTIDE SEQUENCE [LARGE SCALE GENOMIC DNA]</scope>
    <source>
        <strain evidence="2">ATCC 29083</strain>
    </source>
</reference>
<dbReference type="Proteomes" id="UP000002785">
    <property type="component" value="Chromosome"/>
</dbReference>
<gene>
    <name evidence="2" type="ORF">SSEG_09099</name>
</gene>
<protein>
    <submittedName>
        <fullName evidence="2">Uncharacterized protein</fullName>
    </submittedName>
</protein>
<dbReference type="HOGENOM" id="CLU_153259_0_0_11"/>